<dbReference type="Gene3D" id="3.30.60.10">
    <property type="entry name" value="Endochitinase-like"/>
    <property type="match status" value="1"/>
</dbReference>
<feature type="signal peptide" evidence="3">
    <location>
        <begin position="1"/>
        <end position="25"/>
    </location>
</feature>
<dbReference type="Gene3D" id="3.10.350.10">
    <property type="entry name" value="LysM domain"/>
    <property type="match status" value="1"/>
</dbReference>
<accession>A0ABP0AZZ6</accession>
<feature type="domain" description="Chitin-binding type-1" evidence="4">
    <location>
        <begin position="31"/>
        <end position="77"/>
    </location>
</feature>
<proteinExistence type="predicted"/>
<dbReference type="PANTHER" id="PTHR34997">
    <property type="entry name" value="AM15"/>
    <property type="match status" value="1"/>
</dbReference>
<dbReference type="InterPro" id="IPR036779">
    <property type="entry name" value="LysM_dom_sf"/>
</dbReference>
<evidence type="ECO:0000313" key="5">
    <source>
        <dbReference type="EMBL" id="CAK7212862.1"/>
    </source>
</evidence>
<keyword evidence="6" id="KW-1185">Reference proteome</keyword>
<sequence>MTRPARPRWTLVAAITALFFGSALALQVSPDGTCGGTTGFTCEGSAAGPCCSPHGYCGSGDAYCGSGCDQSGGNCNFSPGISVGVPKPTGELGGTANPGIATCPVCSICPSPSPSEVPSSCRVILTATRWTTATKTVVVGENGSAVATEVSTVTATKTSTRVLTTTRTIPGDLSTKTATVTQTLVRTETVTVGDACPVAAPALPDTVTGVLESAATPSPILPGVVPGCRRWYKTPPDTVDGGSTCGSVADAAGISKDDLRLWNTRVGNTTDDTTICEGPQQLALLASNLCRVRCGDVWGGYYLCVGTAASSTAASVSSPRSSL</sequence>
<reference evidence="5 6" key="1">
    <citation type="submission" date="2024-01" db="EMBL/GenBank/DDBJ databases">
        <authorList>
            <person name="Allen C."/>
            <person name="Tagirdzhanova G."/>
        </authorList>
    </citation>
    <scope>NUCLEOTIDE SEQUENCE [LARGE SCALE GENOMIC DNA]</scope>
</reference>
<evidence type="ECO:0000256" key="2">
    <source>
        <dbReference type="PROSITE-ProRule" id="PRU00261"/>
    </source>
</evidence>
<evidence type="ECO:0000256" key="1">
    <source>
        <dbReference type="ARBA" id="ARBA00022669"/>
    </source>
</evidence>
<comment type="caution">
    <text evidence="5">The sequence shown here is derived from an EMBL/GenBank/DDBJ whole genome shotgun (WGS) entry which is preliminary data.</text>
</comment>
<dbReference type="InterPro" id="IPR052210">
    <property type="entry name" value="LysM1-like"/>
</dbReference>
<evidence type="ECO:0000256" key="3">
    <source>
        <dbReference type="SAM" id="SignalP"/>
    </source>
</evidence>
<protein>
    <recommendedName>
        <fullName evidence="4">Chitin-binding type-1 domain-containing protein</fullName>
    </recommendedName>
</protein>
<dbReference type="PROSITE" id="PS50941">
    <property type="entry name" value="CHIT_BIND_I_2"/>
    <property type="match status" value="1"/>
</dbReference>
<dbReference type="InterPro" id="IPR036861">
    <property type="entry name" value="Endochitinase-like_sf"/>
</dbReference>
<feature type="chain" id="PRO_5045353759" description="Chitin-binding type-1 domain-containing protein" evidence="3">
    <location>
        <begin position="26"/>
        <end position="323"/>
    </location>
</feature>
<evidence type="ECO:0000313" key="6">
    <source>
        <dbReference type="Proteomes" id="UP001642482"/>
    </source>
</evidence>
<dbReference type="InterPro" id="IPR001002">
    <property type="entry name" value="Chitin-bd_1"/>
</dbReference>
<evidence type="ECO:0000259" key="4">
    <source>
        <dbReference type="PROSITE" id="PS50941"/>
    </source>
</evidence>
<dbReference type="Proteomes" id="UP001642482">
    <property type="component" value="Unassembled WGS sequence"/>
</dbReference>
<dbReference type="EMBL" id="CAWUHD010000010">
    <property type="protein sequence ID" value="CAK7212862.1"/>
    <property type="molecule type" value="Genomic_DNA"/>
</dbReference>
<keyword evidence="3" id="KW-0732">Signal</keyword>
<dbReference type="SUPFAM" id="SSF57016">
    <property type="entry name" value="Plant lectins/antimicrobial peptides"/>
    <property type="match status" value="1"/>
</dbReference>
<dbReference type="PANTHER" id="PTHR34997:SF18">
    <property type="entry name" value="LYSM DOMAIN-CONTAINING PROTEIN"/>
    <property type="match status" value="1"/>
</dbReference>
<comment type="caution">
    <text evidence="2">Lacks conserved residue(s) required for the propagation of feature annotation.</text>
</comment>
<gene>
    <name evidence="5" type="ORF">SEUCBS140593_001651</name>
</gene>
<organism evidence="5 6">
    <name type="scientific">Sporothrix eucalyptigena</name>
    <dbReference type="NCBI Taxonomy" id="1812306"/>
    <lineage>
        <taxon>Eukaryota</taxon>
        <taxon>Fungi</taxon>
        <taxon>Dikarya</taxon>
        <taxon>Ascomycota</taxon>
        <taxon>Pezizomycotina</taxon>
        <taxon>Sordariomycetes</taxon>
        <taxon>Sordariomycetidae</taxon>
        <taxon>Ophiostomatales</taxon>
        <taxon>Ophiostomataceae</taxon>
        <taxon>Sporothrix</taxon>
    </lineage>
</organism>
<keyword evidence="1 2" id="KW-0147">Chitin-binding</keyword>
<keyword evidence="2" id="KW-1015">Disulfide bond</keyword>
<name>A0ABP0AZZ6_9PEZI</name>
<feature type="disulfide bond" evidence="2">
    <location>
        <begin position="50"/>
        <end position="64"/>
    </location>
</feature>